<evidence type="ECO:0000256" key="1">
    <source>
        <dbReference type="SAM" id="MobiDB-lite"/>
    </source>
</evidence>
<proteinExistence type="predicted"/>
<reference evidence="2" key="1">
    <citation type="submission" date="2023-10" db="EMBL/GenBank/DDBJ databases">
        <authorList>
            <person name="Chen Y."/>
            <person name="Shah S."/>
            <person name="Dougan E. K."/>
            <person name="Thang M."/>
            <person name="Chan C."/>
        </authorList>
    </citation>
    <scope>NUCLEOTIDE SEQUENCE [LARGE SCALE GENOMIC DNA]</scope>
</reference>
<name>A0ABN9RRN1_9DINO</name>
<dbReference type="Proteomes" id="UP001189429">
    <property type="component" value="Unassembled WGS sequence"/>
</dbReference>
<evidence type="ECO:0000313" key="3">
    <source>
        <dbReference type="Proteomes" id="UP001189429"/>
    </source>
</evidence>
<comment type="caution">
    <text evidence="2">The sequence shown here is derived from an EMBL/GenBank/DDBJ whole genome shotgun (WGS) entry which is preliminary data.</text>
</comment>
<accession>A0ABN9RRN1</accession>
<organism evidence="2 3">
    <name type="scientific">Prorocentrum cordatum</name>
    <dbReference type="NCBI Taxonomy" id="2364126"/>
    <lineage>
        <taxon>Eukaryota</taxon>
        <taxon>Sar</taxon>
        <taxon>Alveolata</taxon>
        <taxon>Dinophyceae</taxon>
        <taxon>Prorocentrales</taxon>
        <taxon>Prorocentraceae</taxon>
        <taxon>Prorocentrum</taxon>
    </lineage>
</organism>
<feature type="region of interest" description="Disordered" evidence="1">
    <location>
        <begin position="1032"/>
        <end position="1060"/>
    </location>
</feature>
<keyword evidence="3" id="KW-1185">Reference proteome</keyword>
<gene>
    <name evidence="2" type="ORF">PCOR1329_LOCUS23044</name>
</gene>
<sequence length="1318" mass="142221">MSGKTCDSYCKDSNLACMRAAEEVDDDCTEKQELECAAAFPDTSDLICQCAVRDIAKATTLSQDASLGDTTIFVTDTQHFAPGDYIEISMGDFYETQVVVSIGTGAGTQNAATTIRRLQTQPSIIVKWPLKNAYGRGSNVVLLIEGAVDGDAPIHGTDVAPLDIEADTVTCKDRLKWPDRDTDADECGTCKFRVSLSNFRSCDTYCASFAQECFYAADVKISGNGDRSSCSAKSVVSCRDDIASMDSGSEDMICGCRFSKGVVKKCKPVDQWPHIDGEADCGTCKHIVNFNGDYRSCGEYCKSFGQECFYAAEDKNGPGGDDGECEVLEDFACSTNTQTTNDLICGCQHPQDDCPSFEEWPDKDGETSCGTCKHLVAMDHHETCESYCGSFGQRCFYAALQASGSDSNGRCMAEEEVTCTDNMKLIQPNSHSMICGCANIETVGPTPAPTIAPPPPLPNTTCRDFSLWPDPDGTADCGLCKHLVTLDTYSSCEAYCASFQQECFFAAEDVDDVSCEVKQEVPCRRDLKALQDFNSNDMICGCRDPQEAPKRCKDFSVWPDKDNDVSCGTCKHLVLVQDYKTCNDYCESFDQRCFYAALDHDGPGGDMGQCRIERDVSCDTNMRALQVNSNDMICGCEHKEEACDEPDLWPDLDSHVKCGTCTHLVKMTEHKSCQGYCNSFGHTCFYAAQSENDNDVTVHHDGCSALLEVSCAEDMSHFMPSNNDMICGCTTAAASVTTSTPAVPQPQPSDGFGCKPFVKWPDKQGGNTCGECKHRVEPANFKSCGTYCESFGQECFYSAVADASGDSCLVDSTITCRTDVAALGMDHYDLICGCRNPQAPPKGCRDFAEWPDKDGSVDCGPCKHLVLVGQHASCDEYCQSFQQECFYAAEDRNGPGGDTGECAVLADVTCSTNLAEMQVNSNDMICGCQNPPPECKDFSQWPDKDGDITCGDCKHLVTMDNYNSCDSYCASFGQVCFYAAQDKVGADPTVHADGCAIKVEVLCSDDQSGFPNTKDMICGCANPPATTIASTPAPPITPATPATPATPVTPPAPPASGGTVPTLSTTTCKDFGEWPDKDGTGDCGVCRHLVKVSPDLRTCEDYCKSFGQECFFAAEDKNGASGDTGMCIVDKTFSCRDDMLAVQMNSQDMICGCKDPVEPPKQCKGFDEWPGGDGKAVCGECRHQVTPGVSTNCDQYCQGFQQECFYAAEALAGSECETGQHMPTINEAMLHSKGQQSRKVINKVLKFNIAYSVCRHLTREYCGDLLSQIGTESGPPDPPPPADVIGNAVASPSVDTLTAQVSALQEQPYLSCVACMAY</sequence>
<dbReference type="EMBL" id="CAUYUJ010007779">
    <property type="protein sequence ID" value="CAK0821908.1"/>
    <property type="molecule type" value="Genomic_DNA"/>
</dbReference>
<protein>
    <submittedName>
        <fullName evidence="2">Uncharacterized protein</fullName>
    </submittedName>
</protein>
<evidence type="ECO:0000313" key="2">
    <source>
        <dbReference type="EMBL" id="CAK0821908.1"/>
    </source>
</evidence>